<reference evidence="1 2" key="1">
    <citation type="submission" date="2014-06" db="EMBL/GenBank/DDBJ databases">
        <title>Evolutionary Origins and Diversification of the Mycorrhizal Mutualists.</title>
        <authorList>
            <consortium name="DOE Joint Genome Institute"/>
            <consortium name="Mycorrhizal Genomics Consortium"/>
            <person name="Kohler A."/>
            <person name="Kuo A."/>
            <person name="Nagy L.G."/>
            <person name="Floudas D."/>
            <person name="Copeland A."/>
            <person name="Barry K.W."/>
            <person name="Cichocki N."/>
            <person name="Veneault-Fourrey C."/>
            <person name="LaButti K."/>
            <person name="Lindquist E.A."/>
            <person name="Lipzen A."/>
            <person name="Lundell T."/>
            <person name="Morin E."/>
            <person name="Murat C."/>
            <person name="Riley R."/>
            <person name="Ohm R."/>
            <person name="Sun H."/>
            <person name="Tunlid A."/>
            <person name="Henrissat B."/>
            <person name="Grigoriev I.V."/>
            <person name="Hibbett D.S."/>
            <person name="Martin F."/>
        </authorList>
    </citation>
    <scope>NUCLEOTIDE SEQUENCE [LARGE SCALE GENOMIC DNA]</scope>
    <source>
        <strain evidence="1 2">SS14</strain>
    </source>
</reference>
<sequence length="138" mass="15322">LTLYLAYKAIASFIRRKLIQSLTIVDDLPKLGVPRNELQRIRGTALICGGSISGLLAARICSDHFDNVVIVEPEDWLLSESGMNPQPAKAMESKIITNPRARIPQWYVAQGFHPTLPLVLSKLFPDDLEREIAKSGGR</sequence>
<evidence type="ECO:0000313" key="2">
    <source>
        <dbReference type="Proteomes" id="UP000054279"/>
    </source>
</evidence>
<protein>
    <submittedName>
        <fullName evidence="1">Uncharacterized protein</fullName>
    </submittedName>
</protein>
<evidence type="ECO:0000313" key="1">
    <source>
        <dbReference type="EMBL" id="KIJ26171.1"/>
    </source>
</evidence>
<accession>A0A0C9UL07</accession>
<dbReference type="EMBL" id="KN837381">
    <property type="protein sequence ID" value="KIJ26171.1"/>
    <property type="molecule type" value="Genomic_DNA"/>
</dbReference>
<dbReference type="AlphaFoldDB" id="A0A0C9UL07"/>
<dbReference type="Proteomes" id="UP000054279">
    <property type="component" value="Unassembled WGS sequence"/>
</dbReference>
<gene>
    <name evidence="1" type="ORF">M422DRAFT_130720</name>
</gene>
<dbReference type="HOGENOM" id="CLU_154300_0_0_1"/>
<name>A0A0C9UL07_SPHS4</name>
<keyword evidence="2" id="KW-1185">Reference proteome</keyword>
<feature type="non-terminal residue" evidence="1">
    <location>
        <position position="1"/>
    </location>
</feature>
<feature type="non-terminal residue" evidence="1">
    <location>
        <position position="138"/>
    </location>
</feature>
<organism evidence="1 2">
    <name type="scientific">Sphaerobolus stellatus (strain SS14)</name>
    <dbReference type="NCBI Taxonomy" id="990650"/>
    <lineage>
        <taxon>Eukaryota</taxon>
        <taxon>Fungi</taxon>
        <taxon>Dikarya</taxon>
        <taxon>Basidiomycota</taxon>
        <taxon>Agaricomycotina</taxon>
        <taxon>Agaricomycetes</taxon>
        <taxon>Phallomycetidae</taxon>
        <taxon>Geastrales</taxon>
        <taxon>Sphaerobolaceae</taxon>
        <taxon>Sphaerobolus</taxon>
    </lineage>
</organism>
<dbReference type="OrthoDB" id="10051892at2759"/>
<proteinExistence type="predicted"/>